<reference evidence="8" key="1">
    <citation type="journal article" date="2021" name="Sci. Rep.">
        <title>Diploid genomic architecture of Nitzschia inconspicua, an elite biomass production diatom.</title>
        <authorList>
            <person name="Oliver A."/>
            <person name="Podell S."/>
            <person name="Pinowska A."/>
            <person name="Traller J.C."/>
            <person name="Smith S.R."/>
            <person name="McClure R."/>
            <person name="Beliaev A."/>
            <person name="Bohutskyi P."/>
            <person name="Hill E.A."/>
            <person name="Rabines A."/>
            <person name="Zheng H."/>
            <person name="Allen L.Z."/>
            <person name="Kuo A."/>
            <person name="Grigoriev I.V."/>
            <person name="Allen A.E."/>
            <person name="Hazlebeck D."/>
            <person name="Allen E.E."/>
        </authorList>
    </citation>
    <scope>NUCLEOTIDE SEQUENCE</scope>
    <source>
        <strain evidence="8">Hildebrandi</strain>
    </source>
</reference>
<feature type="transmembrane region" description="Helical" evidence="7">
    <location>
        <begin position="199"/>
        <end position="218"/>
    </location>
</feature>
<feature type="transmembrane region" description="Helical" evidence="7">
    <location>
        <begin position="364"/>
        <end position="385"/>
    </location>
</feature>
<evidence type="ECO:0000256" key="1">
    <source>
        <dbReference type="ARBA" id="ARBA00004141"/>
    </source>
</evidence>
<feature type="region of interest" description="Disordered" evidence="6">
    <location>
        <begin position="1"/>
        <end position="21"/>
    </location>
</feature>
<evidence type="ECO:0000256" key="4">
    <source>
        <dbReference type="ARBA" id="ARBA00022989"/>
    </source>
</evidence>
<feature type="transmembrane region" description="Helical" evidence="7">
    <location>
        <begin position="335"/>
        <end position="358"/>
    </location>
</feature>
<dbReference type="InterPro" id="IPR013657">
    <property type="entry name" value="SCL35B1-4/HUT1"/>
</dbReference>
<accession>A0A9K3PBZ5</accession>
<reference evidence="8" key="2">
    <citation type="submission" date="2021-04" db="EMBL/GenBank/DDBJ databases">
        <authorList>
            <person name="Podell S."/>
        </authorList>
    </citation>
    <scope>NUCLEOTIDE SEQUENCE</scope>
    <source>
        <strain evidence="8">Hildebrandi</strain>
    </source>
</reference>
<dbReference type="GO" id="GO:0005789">
    <property type="term" value="C:endoplasmic reticulum membrane"/>
    <property type="evidence" value="ECO:0007669"/>
    <property type="project" value="TreeGrafter"/>
</dbReference>
<protein>
    <submittedName>
        <fullName evidence="8">UAA transporter family protein</fullName>
    </submittedName>
</protein>
<name>A0A9K3PBZ5_9STRA</name>
<evidence type="ECO:0000313" key="8">
    <source>
        <dbReference type="EMBL" id="KAG7341878.1"/>
    </source>
</evidence>
<dbReference type="GO" id="GO:0000139">
    <property type="term" value="C:Golgi membrane"/>
    <property type="evidence" value="ECO:0007669"/>
    <property type="project" value="TreeGrafter"/>
</dbReference>
<evidence type="ECO:0000256" key="7">
    <source>
        <dbReference type="SAM" id="Phobius"/>
    </source>
</evidence>
<dbReference type="PANTHER" id="PTHR10778">
    <property type="entry name" value="SOLUTE CARRIER FAMILY 35 MEMBER B"/>
    <property type="match status" value="1"/>
</dbReference>
<dbReference type="Pfam" id="PF08449">
    <property type="entry name" value="UAA"/>
    <property type="match status" value="2"/>
</dbReference>
<keyword evidence="4 7" id="KW-1133">Transmembrane helix</keyword>
<feature type="compositionally biased region" description="Acidic residues" evidence="6">
    <location>
        <begin position="12"/>
        <end position="21"/>
    </location>
</feature>
<evidence type="ECO:0000256" key="3">
    <source>
        <dbReference type="ARBA" id="ARBA00022692"/>
    </source>
</evidence>
<evidence type="ECO:0000256" key="2">
    <source>
        <dbReference type="ARBA" id="ARBA00022448"/>
    </source>
</evidence>
<dbReference type="Proteomes" id="UP000693970">
    <property type="component" value="Unassembled WGS sequence"/>
</dbReference>
<organism evidence="8 9">
    <name type="scientific">Nitzschia inconspicua</name>
    <dbReference type="NCBI Taxonomy" id="303405"/>
    <lineage>
        <taxon>Eukaryota</taxon>
        <taxon>Sar</taxon>
        <taxon>Stramenopiles</taxon>
        <taxon>Ochrophyta</taxon>
        <taxon>Bacillariophyta</taxon>
        <taxon>Bacillariophyceae</taxon>
        <taxon>Bacillariophycidae</taxon>
        <taxon>Bacillariales</taxon>
        <taxon>Bacillariaceae</taxon>
        <taxon>Nitzschia</taxon>
    </lineage>
</organism>
<dbReference type="PANTHER" id="PTHR10778:SF8">
    <property type="entry name" value="ADENOSINE 3'-PHOSPHO 5'-PHOSPHOSULFATE TRANSPORTER 2"/>
    <property type="match status" value="1"/>
</dbReference>
<evidence type="ECO:0000313" key="9">
    <source>
        <dbReference type="Proteomes" id="UP000693970"/>
    </source>
</evidence>
<keyword evidence="5 7" id="KW-0472">Membrane</keyword>
<feature type="transmembrane region" description="Helical" evidence="7">
    <location>
        <begin position="309"/>
        <end position="328"/>
    </location>
</feature>
<gene>
    <name evidence="8" type="ORF">IV203_006970</name>
</gene>
<keyword evidence="2" id="KW-0813">Transport</keyword>
<sequence>MSRQAKKRTSSEDGEDFSLDDDVDNNRHAEASLLWCTDSVSQAAILYALTFFFSMVVVELILEGTQNAFNDFLGLPYAVTLFQFIACFALPIAITKGRALNQLPTTIHELMPYIFLSLVAFGSTCFKSLSVRYVSFPTKVIFKSTKLIPTMIIATLFQHQDHTQHYGKRDYLAALLLCAGAAGYSYGESTKNDDKQDSYWGLLLLGISVLCDAFTPNIQQRFMAPPTQASPAVVPVANTKSNGESSCCKNRNLNIFSLILPPGGGGLGLSASVLMCNTNGVGFSGILLFMFSSGHGHDAIGVALERPQLFGNLVLIGFFLALAVLAHIRLIQESGAVVAVAVATLREVATVILSYVVYPKVFSMMHALSALLVLGGILLTMTCNVTASESVHCSGTASTISNPKKTLGSRIELLIAHKS</sequence>
<dbReference type="GO" id="GO:0046964">
    <property type="term" value="F:3'-phosphoadenosine 5'-phosphosulfate transmembrane transporter activity"/>
    <property type="evidence" value="ECO:0007669"/>
    <property type="project" value="TreeGrafter"/>
</dbReference>
<keyword evidence="9" id="KW-1185">Reference proteome</keyword>
<feature type="transmembrane region" description="Helical" evidence="7">
    <location>
        <begin position="44"/>
        <end position="62"/>
    </location>
</feature>
<keyword evidence="3 7" id="KW-0812">Transmembrane</keyword>
<feature type="transmembrane region" description="Helical" evidence="7">
    <location>
        <begin position="113"/>
        <end position="134"/>
    </location>
</feature>
<feature type="transmembrane region" description="Helical" evidence="7">
    <location>
        <begin position="171"/>
        <end position="187"/>
    </location>
</feature>
<comment type="caution">
    <text evidence="8">The sequence shown here is derived from an EMBL/GenBank/DDBJ whole genome shotgun (WGS) entry which is preliminary data.</text>
</comment>
<dbReference type="OrthoDB" id="46927at2759"/>
<evidence type="ECO:0000256" key="6">
    <source>
        <dbReference type="SAM" id="MobiDB-lite"/>
    </source>
</evidence>
<evidence type="ECO:0000256" key="5">
    <source>
        <dbReference type="ARBA" id="ARBA00023136"/>
    </source>
</evidence>
<proteinExistence type="predicted"/>
<dbReference type="AlphaFoldDB" id="A0A9K3PBZ5"/>
<feature type="transmembrane region" description="Helical" evidence="7">
    <location>
        <begin position="267"/>
        <end position="289"/>
    </location>
</feature>
<feature type="transmembrane region" description="Helical" evidence="7">
    <location>
        <begin position="74"/>
        <end position="93"/>
    </location>
</feature>
<dbReference type="EMBL" id="JAGRRH010000025">
    <property type="protein sequence ID" value="KAG7341878.1"/>
    <property type="molecule type" value="Genomic_DNA"/>
</dbReference>
<comment type="subcellular location">
    <subcellularLocation>
        <location evidence="1">Membrane</location>
        <topology evidence="1">Multi-pass membrane protein</topology>
    </subcellularLocation>
</comment>